<evidence type="ECO:0000256" key="1">
    <source>
        <dbReference type="ARBA" id="ARBA00004141"/>
    </source>
</evidence>
<dbReference type="Proteomes" id="UP000243255">
    <property type="component" value="Unassembled WGS sequence"/>
</dbReference>
<dbReference type="EMBL" id="FQWX01000040">
    <property type="protein sequence ID" value="SHH37345.1"/>
    <property type="molecule type" value="Genomic_DNA"/>
</dbReference>
<dbReference type="SUPFAM" id="SSF103481">
    <property type="entry name" value="Multidrug resistance efflux transporter EmrE"/>
    <property type="match status" value="1"/>
</dbReference>
<evidence type="ECO:0000256" key="2">
    <source>
        <dbReference type="ARBA" id="ARBA00007362"/>
    </source>
</evidence>
<evidence type="ECO:0000256" key="6">
    <source>
        <dbReference type="SAM" id="Phobius"/>
    </source>
</evidence>
<keyword evidence="3 6" id="KW-0812">Transmembrane</keyword>
<feature type="transmembrane region" description="Helical" evidence="6">
    <location>
        <begin position="12"/>
        <end position="36"/>
    </location>
</feature>
<protein>
    <submittedName>
        <fullName evidence="8">EamA-like transporter family protein</fullName>
    </submittedName>
</protein>
<dbReference type="PANTHER" id="PTHR32322:SF2">
    <property type="entry name" value="EAMA DOMAIN-CONTAINING PROTEIN"/>
    <property type="match status" value="1"/>
</dbReference>
<feature type="transmembrane region" description="Helical" evidence="6">
    <location>
        <begin position="110"/>
        <end position="128"/>
    </location>
</feature>
<evidence type="ECO:0000259" key="7">
    <source>
        <dbReference type="Pfam" id="PF00892"/>
    </source>
</evidence>
<proteinExistence type="inferred from homology"/>
<reference evidence="9" key="1">
    <citation type="submission" date="2016-11" db="EMBL/GenBank/DDBJ databases">
        <authorList>
            <person name="Varghese N."/>
            <person name="Submissions S."/>
        </authorList>
    </citation>
    <scope>NUCLEOTIDE SEQUENCE [LARGE SCALE GENOMIC DNA]</scope>
    <source>
        <strain evidence="9">DSM 2635</strain>
    </source>
</reference>
<evidence type="ECO:0000256" key="4">
    <source>
        <dbReference type="ARBA" id="ARBA00022989"/>
    </source>
</evidence>
<dbReference type="STRING" id="1121321.SAMN04488530_14018"/>
<name>A0A1M5SFV5_9FIRM</name>
<dbReference type="RefSeq" id="WP_073127389.1">
    <property type="nucleotide sequence ID" value="NZ_BAABCH010000079.1"/>
</dbReference>
<evidence type="ECO:0000313" key="8">
    <source>
        <dbReference type="EMBL" id="SHH37345.1"/>
    </source>
</evidence>
<evidence type="ECO:0000256" key="3">
    <source>
        <dbReference type="ARBA" id="ARBA00022692"/>
    </source>
</evidence>
<keyword evidence="5 6" id="KW-0472">Membrane</keyword>
<dbReference type="Pfam" id="PF00892">
    <property type="entry name" value="EamA"/>
    <property type="match status" value="1"/>
</dbReference>
<keyword evidence="4 6" id="KW-1133">Transmembrane helix</keyword>
<evidence type="ECO:0000256" key="5">
    <source>
        <dbReference type="ARBA" id="ARBA00023136"/>
    </source>
</evidence>
<evidence type="ECO:0000313" key="9">
    <source>
        <dbReference type="Proteomes" id="UP000243255"/>
    </source>
</evidence>
<gene>
    <name evidence="8" type="ORF">SAMN04488530_14018</name>
</gene>
<feature type="domain" description="EamA" evidence="7">
    <location>
        <begin position="20"/>
        <end position="152"/>
    </location>
</feature>
<sequence>MNKTSNSVKFKGIILTLTGGCFWGLLAALFLAVYTIQPAELLSYYDTTMVIGWGMLIGGLLLIVAFRPWNMDIIVDWQVVVTMIVIILFGTILSFTFYLEGVKYVGPTKASLYACIEPVSATIISILWLKVAFSWIDIIGFIFIISTIFILSINNSSSTSSSESL</sequence>
<dbReference type="InterPro" id="IPR037185">
    <property type="entry name" value="EmrE-like"/>
</dbReference>
<feature type="transmembrane region" description="Helical" evidence="6">
    <location>
        <begin position="135"/>
        <end position="153"/>
    </location>
</feature>
<feature type="transmembrane region" description="Helical" evidence="6">
    <location>
        <begin position="42"/>
        <end position="65"/>
    </location>
</feature>
<keyword evidence="9" id="KW-1185">Reference proteome</keyword>
<comment type="subcellular location">
    <subcellularLocation>
        <location evidence="1">Membrane</location>
        <topology evidence="1">Multi-pass membrane protein</topology>
    </subcellularLocation>
</comment>
<feature type="transmembrane region" description="Helical" evidence="6">
    <location>
        <begin position="77"/>
        <end position="98"/>
    </location>
</feature>
<dbReference type="PANTHER" id="PTHR32322">
    <property type="entry name" value="INNER MEMBRANE TRANSPORTER"/>
    <property type="match status" value="1"/>
</dbReference>
<dbReference type="InterPro" id="IPR000620">
    <property type="entry name" value="EamA_dom"/>
</dbReference>
<dbReference type="GO" id="GO:0016020">
    <property type="term" value="C:membrane"/>
    <property type="evidence" value="ECO:0007669"/>
    <property type="project" value="UniProtKB-SubCell"/>
</dbReference>
<accession>A0A1M5SFV5</accession>
<dbReference type="InterPro" id="IPR050638">
    <property type="entry name" value="AA-Vitamin_Transporters"/>
</dbReference>
<organism evidence="8 9">
    <name type="scientific">Asaccharospora irregularis DSM 2635</name>
    <dbReference type="NCBI Taxonomy" id="1121321"/>
    <lineage>
        <taxon>Bacteria</taxon>
        <taxon>Bacillati</taxon>
        <taxon>Bacillota</taxon>
        <taxon>Clostridia</taxon>
        <taxon>Peptostreptococcales</taxon>
        <taxon>Peptostreptococcaceae</taxon>
        <taxon>Asaccharospora</taxon>
    </lineage>
</organism>
<comment type="similarity">
    <text evidence="2">Belongs to the EamA transporter family.</text>
</comment>
<dbReference type="AlphaFoldDB" id="A0A1M5SFV5"/>
<dbReference type="OrthoDB" id="9810818at2"/>